<proteinExistence type="inferred from homology"/>
<reference evidence="16 17" key="1">
    <citation type="journal article" date="2007" name="Science">
        <title>The Chlamydomonas genome reveals the evolution of key animal and plant functions.</title>
        <authorList>
            <person name="Merchant S.S."/>
            <person name="Prochnik S.E."/>
            <person name="Vallon O."/>
            <person name="Harris E.H."/>
            <person name="Karpowicz S.J."/>
            <person name="Witman G.B."/>
            <person name="Terry A."/>
            <person name="Salamov A."/>
            <person name="Fritz-Laylin L.K."/>
            <person name="Marechal-Drouard L."/>
            <person name="Marshall W.F."/>
            <person name="Qu L.H."/>
            <person name="Nelson D.R."/>
            <person name="Sanderfoot A.A."/>
            <person name="Spalding M.H."/>
            <person name="Kapitonov V.V."/>
            <person name="Ren Q."/>
            <person name="Ferris P."/>
            <person name="Lindquist E."/>
            <person name="Shapiro H."/>
            <person name="Lucas S.M."/>
            <person name="Grimwood J."/>
            <person name="Schmutz J."/>
            <person name="Cardol P."/>
            <person name="Cerutti H."/>
            <person name="Chanfreau G."/>
            <person name="Chen C.L."/>
            <person name="Cognat V."/>
            <person name="Croft M.T."/>
            <person name="Dent R."/>
            <person name="Dutcher S."/>
            <person name="Fernandez E."/>
            <person name="Fukuzawa H."/>
            <person name="Gonzalez-Ballester D."/>
            <person name="Gonzalez-Halphen D."/>
            <person name="Hallmann A."/>
            <person name="Hanikenne M."/>
            <person name="Hippler M."/>
            <person name="Inwood W."/>
            <person name="Jabbari K."/>
            <person name="Kalanon M."/>
            <person name="Kuras R."/>
            <person name="Lefebvre P.A."/>
            <person name="Lemaire S.D."/>
            <person name="Lobanov A.V."/>
            <person name="Lohr M."/>
            <person name="Manuell A."/>
            <person name="Meier I."/>
            <person name="Mets L."/>
            <person name="Mittag M."/>
            <person name="Mittelmeier T."/>
            <person name="Moroney J.V."/>
            <person name="Moseley J."/>
            <person name="Napoli C."/>
            <person name="Nedelcu A.M."/>
            <person name="Niyogi K."/>
            <person name="Novoselov S.V."/>
            <person name="Paulsen I.T."/>
            <person name="Pazour G."/>
            <person name="Purton S."/>
            <person name="Ral J.P."/>
            <person name="Riano-Pachon D.M."/>
            <person name="Riekhof W."/>
            <person name="Rymarquis L."/>
            <person name="Schroda M."/>
            <person name="Stern D."/>
            <person name="Umen J."/>
            <person name="Willows R."/>
            <person name="Wilson N."/>
            <person name="Zimmer S.L."/>
            <person name="Allmer J."/>
            <person name="Balk J."/>
            <person name="Bisova K."/>
            <person name="Chen C.J."/>
            <person name="Elias M."/>
            <person name="Gendler K."/>
            <person name="Hauser C."/>
            <person name="Lamb M.R."/>
            <person name="Ledford H."/>
            <person name="Long J.C."/>
            <person name="Minagawa J."/>
            <person name="Page M.D."/>
            <person name="Pan J."/>
            <person name="Pootakham W."/>
            <person name="Roje S."/>
            <person name="Rose A."/>
            <person name="Stahlberg E."/>
            <person name="Terauchi A.M."/>
            <person name="Yang P."/>
            <person name="Ball S."/>
            <person name="Bowler C."/>
            <person name="Dieckmann C.L."/>
            <person name="Gladyshev V.N."/>
            <person name="Green P."/>
            <person name="Jorgensen R."/>
            <person name="Mayfield S."/>
            <person name="Mueller-Roeber B."/>
            <person name="Rajamani S."/>
            <person name="Sayre R.T."/>
            <person name="Brokstein P."/>
            <person name="Dubchak I."/>
            <person name="Goodstein D."/>
            <person name="Hornick L."/>
            <person name="Huang Y.W."/>
            <person name="Jhaveri J."/>
            <person name="Luo Y."/>
            <person name="Martinez D."/>
            <person name="Ngau W.C."/>
            <person name="Otillar B."/>
            <person name="Poliakov A."/>
            <person name="Porter A."/>
            <person name="Szajkowski L."/>
            <person name="Werner G."/>
            <person name="Zhou K."/>
            <person name="Grigoriev I.V."/>
            <person name="Rokhsar D.S."/>
            <person name="Grossman A.R."/>
        </authorList>
    </citation>
    <scope>NUCLEOTIDE SEQUENCE [LARGE SCALE GENOMIC DNA]</scope>
    <source>
        <strain evidence="17">CC-503</strain>
    </source>
</reference>
<sequence length="476" mass="51383">MPGHTSLLFKANIKGGSYSARPIGQRAPRVHALADASAITSASTSAPSSNSSESSTSRASVCAGYNRRLVQRMREQKVDLSAASRRHSFALHAVAAPERTASAMKTVEVDLGDRSYPIYIGAGLLNQGELLRKHIPGKRVLIVTNETIAPLYLERVRAALLEGGKLQVDEVVLPDGEEYKSMEVLGKVWDKALESRMDRGVTFLALGGGVVGDMTGFAASCYQRGVHFVQVPTTVMAQVDSSVGGKTGVNHPLGKNMIGAFYQPRVVLVDTDTLATLPDRELASGISEVIKYGLIRDAPFFEWLEANMDRLLARDPEAIAYAVERSCINKAEVVAADERESSEGVRATLNLGHTFGHAIETGTGYGVWLHGEAVAAGTVMAADLSYRLGWIDQSLHDRIVALMQRARLPILPPPSMTTEQFRSLMAVDKKVLAGKLRLILLRGPLGNCVVTGDFDPAKLEETLVHFTTAAQAQTKH</sequence>
<evidence type="ECO:0000256" key="11">
    <source>
        <dbReference type="ARBA" id="ARBA00023239"/>
    </source>
</evidence>
<comment type="subcellular location">
    <subcellularLocation>
        <location evidence="3">Plastid</location>
        <location evidence="3">Chloroplast</location>
    </subcellularLocation>
</comment>
<evidence type="ECO:0000256" key="4">
    <source>
        <dbReference type="ARBA" id="ARBA00004661"/>
    </source>
</evidence>
<evidence type="ECO:0000256" key="8">
    <source>
        <dbReference type="ARBA" id="ARBA00022723"/>
    </source>
</evidence>
<dbReference type="Pfam" id="PF01761">
    <property type="entry name" value="DHQ_synthase"/>
    <property type="match status" value="1"/>
</dbReference>
<dbReference type="Pfam" id="PF24621">
    <property type="entry name" value="DHQS_C"/>
    <property type="match status" value="1"/>
</dbReference>
<keyword evidence="9" id="KW-0520">NAD</keyword>
<dbReference type="InterPro" id="IPR030960">
    <property type="entry name" value="DHQS/DOIS_N"/>
</dbReference>
<dbReference type="EC" id="4.2.3.4" evidence="6"/>
<feature type="domain" description="3-dehydroquinate synthase N-terminal" evidence="14">
    <location>
        <begin position="171"/>
        <end position="283"/>
    </location>
</feature>
<evidence type="ECO:0000313" key="16">
    <source>
        <dbReference type="EMBL" id="PNW79844.1"/>
    </source>
</evidence>
<evidence type="ECO:0000256" key="3">
    <source>
        <dbReference type="ARBA" id="ARBA00004229"/>
    </source>
</evidence>
<dbReference type="HAMAP" id="MF_00110">
    <property type="entry name" value="DHQ_synthase"/>
    <property type="match status" value="1"/>
</dbReference>
<evidence type="ECO:0000259" key="14">
    <source>
        <dbReference type="Pfam" id="PF01761"/>
    </source>
</evidence>
<dbReference type="InterPro" id="IPR050071">
    <property type="entry name" value="Dehydroquinate_synthase"/>
</dbReference>
<comment type="pathway">
    <text evidence="4">Metabolic intermediate biosynthesis; chorismate biosynthesis; chorismate from D-erythrose 4-phosphate and phosphoenolpyruvate: step 2/7.</text>
</comment>
<evidence type="ECO:0000256" key="2">
    <source>
        <dbReference type="ARBA" id="ARBA00001911"/>
    </source>
</evidence>
<dbReference type="GO" id="GO:0009073">
    <property type="term" value="P:aromatic amino acid family biosynthetic process"/>
    <property type="evidence" value="ECO:0000318"/>
    <property type="project" value="GO_Central"/>
</dbReference>
<dbReference type="EMBL" id="CM008969">
    <property type="protein sequence ID" value="PNW79844.1"/>
    <property type="molecule type" value="Genomic_DNA"/>
</dbReference>
<dbReference type="PaxDb" id="3055-EDP01025"/>
<dbReference type="HOGENOM" id="CLU_001201_0_2_1"/>
<dbReference type="Gramene" id="PNW79844">
    <property type="protein sequence ID" value="PNW79844"/>
    <property type="gene ID" value="CHLRE_08g368950v5"/>
</dbReference>
<evidence type="ECO:0000313" key="17">
    <source>
        <dbReference type="Proteomes" id="UP000006906"/>
    </source>
</evidence>
<dbReference type="NCBIfam" id="TIGR01357">
    <property type="entry name" value="aroB"/>
    <property type="match status" value="1"/>
</dbReference>
<dbReference type="eggNOG" id="KOG0692">
    <property type="taxonomic scope" value="Eukaryota"/>
</dbReference>
<dbReference type="STRING" id="3055.A8J463"/>
<dbReference type="InterPro" id="IPR056179">
    <property type="entry name" value="DHQS_C"/>
</dbReference>
<dbReference type="SUPFAM" id="SSF56796">
    <property type="entry name" value="Dehydroquinate synthase-like"/>
    <property type="match status" value="1"/>
</dbReference>
<accession>A8J463</accession>
<dbReference type="GO" id="GO:0003856">
    <property type="term" value="F:3-dehydroquinate synthase activity"/>
    <property type="evidence" value="ECO:0000318"/>
    <property type="project" value="GO_Central"/>
</dbReference>
<dbReference type="AlphaFoldDB" id="A8J463"/>
<name>A8J463_CHLRE</name>
<dbReference type="FunFam" id="1.20.1090.10:FF:000002">
    <property type="entry name" value="3-dehydroquinate synthase"/>
    <property type="match status" value="1"/>
</dbReference>
<dbReference type="InParanoid" id="A8J463"/>
<dbReference type="CDD" id="cd08195">
    <property type="entry name" value="DHQS"/>
    <property type="match status" value="1"/>
</dbReference>
<dbReference type="GO" id="GO:0046872">
    <property type="term" value="F:metal ion binding"/>
    <property type="evidence" value="ECO:0007669"/>
    <property type="project" value="UniProtKB-KW"/>
</dbReference>
<comment type="cofactor">
    <cofactor evidence="2">
        <name>NAD(+)</name>
        <dbReference type="ChEBI" id="CHEBI:57540"/>
    </cofactor>
</comment>
<dbReference type="ProMEX" id="A8J463"/>
<dbReference type="FunFam" id="3.40.50.1970:FF:000001">
    <property type="entry name" value="3-dehydroquinate synthase"/>
    <property type="match status" value="1"/>
</dbReference>
<evidence type="ECO:0000256" key="1">
    <source>
        <dbReference type="ARBA" id="ARBA00001393"/>
    </source>
</evidence>
<comment type="function">
    <text evidence="12">Catalyzes the second step in the shikimate pathway.</text>
</comment>
<evidence type="ECO:0000256" key="9">
    <source>
        <dbReference type="ARBA" id="ARBA00023027"/>
    </source>
</evidence>
<comment type="catalytic activity">
    <reaction evidence="1">
        <text>7-phospho-2-dehydro-3-deoxy-D-arabino-heptonate = 3-dehydroquinate + phosphate</text>
        <dbReference type="Rhea" id="RHEA:21968"/>
        <dbReference type="ChEBI" id="CHEBI:32364"/>
        <dbReference type="ChEBI" id="CHEBI:43474"/>
        <dbReference type="ChEBI" id="CHEBI:58394"/>
        <dbReference type="EC" id="4.2.3.4"/>
    </reaction>
</comment>
<keyword evidence="8" id="KW-0479">Metal-binding</keyword>
<evidence type="ECO:0000256" key="5">
    <source>
        <dbReference type="ARBA" id="ARBA00005412"/>
    </source>
</evidence>
<keyword evidence="7" id="KW-0028">Amino-acid biosynthesis</keyword>
<dbReference type="PANTHER" id="PTHR43622:SF7">
    <property type="entry name" value="3-DEHYDROQUINATE SYNTHASE, CHLOROPLASTIC"/>
    <property type="match status" value="1"/>
</dbReference>
<keyword evidence="17" id="KW-1185">Reference proteome</keyword>
<evidence type="ECO:0000256" key="12">
    <source>
        <dbReference type="ARBA" id="ARBA00056090"/>
    </source>
</evidence>
<dbReference type="OMA" id="IAIGMRM"/>
<evidence type="ECO:0000259" key="15">
    <source>
        <dbReference type="Pfam" id="PF24621"/>
    </source>
</evidence>
<evidence type="ECO:0000256" key="7">
    <source>
        <dbReference type="ARBA" id="ARBA00022605"/>
    </source>
</evidence>
<dbReference type="InterPro" id="IPR016037">
    <property type="entry name" value="DHQ_synth_AroB"/>
</dbReference>
<dbReference type="GO" id="GO:0009507">
    <property type="term" value="C:chloroplast"/>
    <property type="evidence" value="ECO:0007669"/>
    <property type="project" value="UniProtKB-SubCell"/>
</dbReference>
<dbReference type="FunCoup" id="A8J463">
    <property type="interactions" value="796"/>
</dbReference>
<dbReference type="GeneID" id="5721715"/>
<dbReference type="OrthoDB" id="197068at2759"/>
<organism evidence="16 17">
    <name type="scientific">Chlamydomonas reinhardtii</name>
    <name type="common">Chlamydomonas smithii</name>
    <dbReference type="NCBI Taxonomy" id="3055"/>
    <lineage>
        <taxon>Eukaryota</taxon>
        <taxon>Viridiplantae</taxon>
        <taxon>Chlorophyta</taxon>
        <taxon>core chlorophytes</taxon>
        <taxon>Chlorophyceae</taxon>
        <taxon>CS clade</taxon>
        <taxon>Chlamydomonadales</taxon>
        <taxon>Chlamydomonadaceae</taxon>
        <taxon>Chlamydomonas</taxon>
    </lineage>
</organism>
<dbReference type="RefSeq" id="XP_001696076.1">
    <property type="nucleotide sequence ID" value="XM_001696024.2"/>
</dbReference>
<keyword evidence="10" id="KW-0057">Aromatic amino acid biosynthesis</keyword>
<evidence type="ECO:0000256" key="6">
    <source>
        <dbReference type="ARBA" id="ARBA00013031"/>
    </source>
</evidence>
<dbReference type="GO" id="GO:0009423">
    <property type="term" value="P:chorismate biosynthetic process"/>
    <property type="evidence" value="ECO:0007669"/>
    <property type="project" value="UniProtKB-ARBA"/>
</dbReference>
<dbReference type="Proteomes" id="UP000006906">
    <property type="component" value="Chromosome 8"/>
</dbReference>
<comment type="similarity">
    <text evidence="5">Belongs to the sugar phosphate cyclases superfamily. Dehydroquinate synthase family.</text>
</comment>
<dbReference type="Gene3D" id="3.40.50.1970">
    <property type="match status" value="1"/>
</dbReference>
<evidence type="ECO:0000256" key="13">
    <source>
        <dbReference type="ARBA" id="ARBA00068623"/>
    </source>
</evidence>
<gene>
    <name evidence="16" type="ORF">CHLRE_08g368950v5</name>
</gene>
<dbReference type="GO" id="GO:0008652">
    <property type="term" value="P:amino acid biosynthetic process"/>
    <property type="evidence" value="ECO:0007669"/>
    <property type="project" value="UniProtKB-KW"/>
</dbReference>
<protein>
    <recommendedName>
        <fullName evidence="13">3-dehydroquinate synthase, chloroplastic</fullName>
        <ecNumber evidence="6">4.2.3.4</ecNumber>
    </recommendedName>
</protein>
<evidence type="ECO:0000256" key="10">
    <source>
        <dbReference type="ARBA" id="ARBA00023141"/>
    </source>
</evidence>
<dbReference type="PANTHER" id="PTHR43622">
    <property type="entry name" value="3-DEHYDROQUINATE SYNTHASE"/>
    <property type="match status" value="1"/>
</dbReference>
<dbReference type="KEGG" id="cre:CHLRE_08g368950v5"/>
<feature type="domain" description="3-dehydroquinate synthase C-terminal" evidence="15">
    <location>
        <begin position="285"/>
        <end position="431"/>
    </location>
</feature>
<dbReference type="Gene3D" id="1.20.1090.10">
    <property type="entry name" value="Dehydroquinate synthase-like - alpha domain"/>
    <property type="match status" value="1"/>
</dbReference>
<dbReference type="SMR" id="A8J463"/>
<keyword evidence="11" id="KW-0456">Lyase</keyword>